<comment type="subcellular location">
    <subcellularLocation>
        <location evidence="1">Membrane</location>
        <topology evidence="1">Multi-pass membrane protein</topology>
    </subcellularLocation>
</comment>
<accession>A0A917NE36</accession>
<feature type="domain" description="SLC26A/SulP transporter" evidence="6">
    <location>
        <begin position="9"/>
        <end position="380"/>
    </location>
</feature>
<dbReference type="EMBL" id="BMOB01000015">
    <property type="protein sequence ID" value="GGI93171.1"/>
    <property type="molecule type" value="Genomic_DNA"/>
</dbReference>
<feature type="transmembrane region" description="Helical" evidence="5">
    <location>
        <begin position="195"/>
        <end position="214"/>
    </location>
</feature>
<feature type="transmembrane region" description="Helical" evidence="5">
    <location>
        <begin position="392"/>
        <end position="419"/>
    </location>
</feature>
<feature type="transmembrane region" description="Helical" evidence="5">
    <location>
        <begin position="355"/>
        <end position="372"/>
    </location>
</feature>
<dbReference type="GO" id="GO:0016020">
    <property type="term" value="C:membrane"/>
    <property type="evidence" value="ECO:0007669"/>
    <property type="project" value="UniProtKB-SubCell"/>
</dbReference>
<evidence type="ECO:0000259" key="6">
    <source>
        <dbReference type="Pfam" id="PF00916"/>
    </source>
</evidence>
<gene>
    <name evidence="7" type="ORF">GCM10007966_22190</name>
</gene>
<reference evidence="7" key="2">
    <citation type="submission" date="2020-09" db="EMBL/GenBank/DDBJ databases">
        <authorList>
            <person name="Sun Q."/>
            <person name="Ohkuma M."/>
        </authorList>
    </citation>
    <scope>NUCLEOTIDE SEQUENCE</scope>
    <source>
        <strain evidence="7">JCM 13919</strain>
    </source>
</reference>
<feature type="transmembrane region" description="Helical" evidence="5">
    <location>
        <begin position="297"/>
        <end position="318"/>
    </location>
</feature>
<feature type="transmembrane region" description="Helical" evidence="5">
    <location>
        <begin position="86"/>
        <end position="112"/>
    </location>
</feature>
<dbReference type="OrthoDB" id="9769739at2"/>
<evidence type="ECO:0000256" key="3">
    <source>
        <dbReference type="ARBA" id="ARBA00022989"/>
    </source>
</evidence>
<dbReference type="PANTHER" id="PTHR11814">
    <property type="entry name" value="SULFATE TRANSPORTER"/>
    <property type="match status" value="1"/>
</dbReference>
<keyword evidence="3 5" id="KW-1133">Transmembrane helix</keyword>
<feature type="transmembrane region" description="Helical" evidence="5">
    <location>
        <begin position="330"/>
        <end position="348"/>
    </location>
</feature>
<keyword evidence="8" id="KW-1185">Reference proteome</keyword>
<evidence type="ECO:0000313" key="8">
    <source>
        <dbReference type="Proteomes" id="UP000630149"/>
    </source>
</evidence>
<dbReference type="Pfam" id="PF00916">
    <property type="entry name" value="Sulfate_transp"/>
    <property type="match status" value="1"/>
</dbReference>
<proteinExistence type="predicted"/>
<feature type="transmembrane region" description="Helical" evidence="5">
    <location>
        <begin position="164"/>
        <end position="183"/>
    </location>
</feature>
<dbReference type="InterPro" id="IPR001902">
    <property type="entry name" value="SLC26A/SulP_fam"/>
</dbReference>
<evidence type="ECO:0000256" key="5">
    <source>
        <dbReference type="SAM" id="Phobius"/>
    </source>
</evidence>
<organism evidence="7 8">
    <name type="scientific">Legionella impletisoli</name>
    <dbReference type="NCBI Taxonomy" id="343510"/>
    <lineage>
        <taxon>Bacteria</taxon>
        <taxon>Pseudomonadati</taxon>
        <taxon>Pseudomonadota</taxon>
        <taxon>Gammaproteobacteria</taxon>
        <taxon>Legionellales</taxon>
        <taxon>Legionellaceae</taxon>
        <taxon>Legionella</taxon>
    </lineage>
</organism>
<keyword evidence="2 5" id="KW-0812">Transmembrane</keyword>
<comment type="caution">
    <text evidence="7">The sequence shown here is derived from an EMBL/GenBank/DDBJ whole genome shotgun (WGS) entry which is preliminary data.</text>
</comment>
<reference evidence="7" key="1">
    <citation type="journal article" date="2014" name="Int. J. Syst. Evol. Microbiol.">
        <title>Complete genome sequence of Corynebacterium casei LMG S-19264T (=DSM 44701T), isolated from a smear-ripened cheese.</title>
        <authorList>
            <consortium name="US DOE Joint Genome Institute (JGI-PGF)"/>
            <person name="Walter F."/>
            <person name="Albersmeier A."/>
            <person name="Kalinowski J."/>
            <person name="Ruckert C."/>
        </authorList>
    </citation>
    <scope>NUCLEOTIDE SEQUENCE</scope>
    <source>
        <strain evidence="7">JCM 13919</strain>
    </source>
</reference>
<keyword evidence="4 5" id="KW-0472">Membrane</keyword>
<feature type="transmembrane region" description="Helical" evidence="5">
    <location>
        <begin position="43"/>
        <end position="74"/>
    </location>
</feature>
<protein>
    <submittedName>
        <fullName evidence="7">Membrane protein</fullName>
    </submittedName>
</protein>
<dbReference type="Proteomes" id="UP000630149">
    <property type="component" value="Unassembled WGS sequence"/>
</dbReference>
<feature type="transmembrane region" description="Helical" evidence="5">
    <location>
        <begin position="256"/>
        <end position="276"/>
    </location>
</feature>
<dbReference type="InterPro" id="IPR011547">
    <property type="entry name" value="SLC26A/SulP_dom"/>
</dbReference>
<dbReference type="AlphaFoldDB" id="A0A917NE36"/>
<name>A0A917NE36_9GAMM</name>
<evidence type="ECO:0000256" key="1">
    <source>
        <dbReference type="ARBA" id="ARBA00004141"/>
    </source>
</evidence>
<dbReference type="RefSeq" id="WP_131776441.1">
    <property type="nucleotide sequence ID" value="NZ_BMOB01000015.1"/>
</dbReference>
<evidence type="ECO:0000313" key="7">
    <source>
        <dbReference type="EMBL" id="GGI93171.1"/>
    </source>
</evidence>
<evidence type="ECO:0000256" key="4">
    <source>
        <dbReference type="ARBA" id="ARBA00023136"/>
    </source>
</evidence>
<sequence>MNNKIGSNLKFDLPASLVVSFVALPLCLGIALASNAPLFSGIIAGIVGGIIVGLASGSAVGVSGPAAGLAAIIISSLEKLGSWEAFLLAGVIAGLLQLIAGIFRGGIIAYYFPSSVIKGMLTGIGILIIIKQIPHLIGYDITPLISADWTGFPNLLDTIKALEFFNPGVVIISAISLVIMIVWEQILAKKHKVFMFFPAPLAVIIIGVALSWSYEAGLLAFSLEKSELVQLPAISRPLELFYHFTFPDFSQLTNGMVYQVALVIALVASIETLLCVEATDKMDPSKRITPTNRELKAQGLGNLVSCFIGGLPITQVIVRSSANITFGAKTKMSAILHGVFLLAFVVTIPELLNKIPLASLAAILVIIGYKLAKPALFKAMYRKGWEQFAPFLITVLGIVFYDLLLGILVGFSFAVFVILRHNYLHSHEILHVTTENTVKYHIQLAEEVSFLNKGSIIHELKNLKKGAIVTIDGSNSKVIDSDVKEVIQDFLENAKTKDIQVKLVGIDLNHHAISFK</sequence>
<dbReference type="GO" id="GO:0055085">
    <property type="term" value="P:transmembrane transport"/>
    <property type="evidence" value="ECO:0007669"/>
    <property type="project" value="InterPro"/>
</dbReference>
<evidence type="ECO:0000256" key="2">
    <source>
        <dbReference type="ARBA" id="ARBA00022692"/>
    </source>
</evidence>